<dbReference type="AlphaFoldDB" id="A0A7I9ZPR5"/>
<protein>
    <recommendedName>
        <fullName evidence="4">DUF1622 domain-containing protein</fullName>
    </recommendedName>
</protein>
<evidence type="ECO:0008006" key="4">
    <source>
        <dbReference type="Google" id="ProtNLM"/>
    </source>
</evidence>
<comment type="caution">
    <text evidence="2">The sequence shown here is derived from an EMBL/GenBank/DDBJ whole genome shotgun (WGS) entry which is preliminary data.</text>
</comment>
<reference evidence="2 3" key="1">
    <citation type="journal article" date="2019" name="Emerg. Microbes Infect.">
        <title>Comprehensive subspecies identification of 175 nontuberculous mycobacteria species based on 7547 genomic profiles.</title>
        <authorList>
            <person name="Matsumoto Y."/>
            <person name="Kinjo T."/>
            <person name="Motooka D."/>
            <person name="Nabeya D."/>
            <person name="Jung N."/>
            <person name="Uechi K."/>
            <person name="Horii T."/>
            <person name="Iida T."/>
            <person name="Fujita J."/>
            <person name="Nakamura S."/>
        </authorList>
    </citation>
    <scope>NUCLEOTIDE SEQUENCE [LARGE SCALE GENOMIC DNA]</scope>
    <source>
        <strain evidence="2 3">JCM 30996</strain>
    </source>
</reference>
<dbReference type="Proteomes" id="UP000465304">
    <property type="component" value="Unassembled WGS sequence"/>
</dbReference>
<name>A0A7I9ZPR5_9MYCO</name>
<proteinExistence type="predicted"/>
<dbReference type="RefSeq" id="WP_163889823.1">
    <property type="nucleotide sequence ID" value="NZ_BLLB01000002.1"/>
</dbReference>
<evidence type="ECO:0000313" key="2">
    <source>
        <dbReference type="EMBL" id="GFH02687.1"/>
    </source>
</evidence>
<gene>
    <name evidence="2" type="ORF">MHIP_31700</name>
</gene>
<accession>A0A7I9ZPR5</accession>
<feature type="transmembrane region" description="Helical" evidence="1">
    <location>
        <begin position="51"/>
        <end position="70"/>
    </location>
</feature>
<keyword evidence="1" id="KW-1133">Transmembrane helix</keyword>
<sequence>MSPIITASWCLALAGILLGFGALAVFGRPLVALRAMVDLFVAAGLLRLSADLSWAAIASTVAVIAVRLILTRSLTSDIGTAARSVHAG</sequence>
<keyword evidence="1" id="KW-0812">Transmembrane</keyword>
<organism evidence="2 3">
    <name type="scientific">Mycolicibacterium hippocampi</name>
    <dbReference type="NCBI Taxonomy" id="659824"/>
    <lineage>
        <taxon>Bacteria</taxon>
        <taxon>Bacillati</taxon>
        <taxon>Actinomycetota</taxon>
        <taxon>Actinomycetes</taxon>
        <taxon>Mycobacteriales</taxon>
        <taxon>Mycobacteriaceae</taxon>
        <taxon>Mycolicibacterium</taxon>
    </lineage>
</organism>
<evidence type="ECO:0000313" key="3">
    <source>
        <dbReference type="Proteomes" id="UP000465304"/>
    </source>
</evidence>
<keyword evidence="3" id="KW-1185">Reference proteome</keyword>
<dbReference type="EMBL" id="BLLB01000002">
    <property type="protein sequence ID" value="GFH02687.1"/>
    <property type="molecule type" value="Genomic_DNA"/>
</dbReference>
<evidence type="ECO:0000256" key="1">
    <source>
        <dbReference type="SAM" id="Phobius"/>
    </source>
</evidence>
<keyword evidence="1" id="KW-0472">Membrane</keyword>